<proteinExistence type="predicted"/>
<evidence type="ECO:0008006" key="2">
    <source>
        <dbReference type="Google" id="ProtNLM"/>
    </source>
</evidence>
<organism evidence="1">
    <name type="scientific">Paenibacillus sp. BIHB 4019</name>
    <dbReference type="NCBI Taxonomy" id="1870819"/>
    <lineage>
        <taxon>Bacteria</taxon>
        <taxon>Bacillati</taxon>
        <taxon>Bacillota</taxon>
        <taxon>Bacilli</taxon>
        <taxon>Bacillales</taxon>
        <taxon>Paenibacillaceae</taxon>
        <taxon>Paenibacillus</taxon>
    </lineage>
</organism>
<sequence length="230" mass="26878">MDIIRETFQLSEYELVYLTSLIGGTGIPGVRLKLEFESDSEIRSVMNTQQRSLENKQLMEIDFDGVAKVNATLHEFIELATSSANYYSQSIELGKRTEREVFYFVAQPSVFGMHYDEEQQCYIVRKFYSLQEIQVEIAERFSLDEGEVLENETKSSEEVQEWLVEAMEKEAFLTKLCLFEVSGEHSELVSWFAILKEGKQLWKIERDEHENYDRSLLSLPAAINEIYSWF</sequence>
<dbReference type="RefSeq" id="WP_099517106.1">
    <property type="nucleotide sequence ID" value="NZ_CP016808.1"/>
</dbReference>
<dbReference type="EMBL" id="CP016808">
    <property type="protein sequence ID" value="ANY65718.1"/>
    <property type="molecule type" value="Genomic_DNA"/>
</dbReference>
<accession>A0A1B2DDC6</accession>
<evidence type="ECO:0000313" key="1">
    <source>
        <dbReference type="EMBL" id="ANY65718.1"/>
    </source>
</evidence>
<reference evidence="1" key="1">
    <citation type="submission" date="2016-08" db="EMBL/GenBank/DDBJ databases">
        <title>Complete Genome Seqeunce of Paenibacillus sp. BIHB 4019 from tea rhizoplane.</title>
        <authorList>
            <person name="Thakur R."/>
            <person name="Swarnkar M.K."/>
            <person name="Gulati A."/>
        </authorList>
    </citation>
    <scope>NUCLEOTIDE SEQUENCE [LARGE SCALE GENOMIC DNA]</scope>
    <source>
        <strain evidence="1">BIHB4019</strain>
    </source>
</reference>
<name>A0A1B2DDC6_9BACL</name>
<protein>
    <recommendedName>
        <fullName evidence="2">DUF5081 domain-containing protein</fullName>
    </recommendedName>
</protein>
<dbReference type="AlphaFoldDB" id="A0A1B2DDC6"/>
<gene>
    <name evidence="1" type="ORF">BBD42_03995</name>
</gene>